<dbReference type="InterPro" id="IPR042265">
    <property type="entry name" value="DPH1/DPH2_3"/>
</dbReference>
<keyword evidence="5 10" id="KW-0479">Metal-binding</keyword>
<evidence type="ECO:0000313" key="12">
    <source>
        <dbReference type="EMBL" id="WBW71665.1"/>
    </source>
</evidence>
<dbReference type="InterPro" id="IPR010014">
    <property type="entry name" value="DHP2"/>
</dbReference>
<dbReference type="EMBL" id="CP115611">
    <property type="protein sequence ID" value="WBW71665.1"/>
    <property type="molecule type" value="Genomic_DNA"/>
</dbReference>
<dbReference type="SFLD" id="SFLDG01121">
    <property type="entry name" value="Diphthamide_biosynthesis"/>
    <property type="match status" value="1"/>
</dbReference>
<evidence type="ECO:0000256" key="11">
    <source>
        <dbReference type="SAM" id="MobiDB-lite"/>
    </source>
</evidence>
<evidence type="ECO:0000256" key="5">
    <source>
        <dbReference type="ARBA" id="ARBA00022723"/>
    </source>
</evidence>
<dbReference type="NCBIfam" id="TIGR00272">
    <property type="entry name" value="DPH2"/>
    <property type="match status" value="1"/>
</dbReference>
<comment type="function">
    <text evidence="9">Required for the first step of diphthamide biosynthesis, a post-translational modification of histidine which occurs in elongation factor 2. DPH1 and DPH2 transfer a 3-amino-3-carboxypropyl (ACP) group from S-adenosyl-L-methionine (SAM) to a histidine residue, the reaction is assisted by a reduction system comprising DPH3 and a NADH-dependent reductase, predominantly CBR1. Facilitates the reduction of the catalytic iron-sulfur cluster found in the DPH1 subunit.</text>
</comment>
<dbReference type="GO" id="GO:0051536">
    <property type="term" value="F:iron-sulfur cluster binding"/>
    <property type="evidence" value="ECO:0007669"/>
    <property type="project" value="UniProtKB-KW"/>
</dbReference>
<evidence type="ECO:0000313" key="13">
    <source>
        <dbReference type="Proteomes" id="UP001212411"/>
    </source>
</evidence>
<evidence type="ECO:0000256" key="3">
    <source>
        <dbReference type="ARBA" id="ARBA00006179"/>
    </source>
</evidence>
<name>A0AAE9W988_9SCHI</name>
<dbReference type="KEGG" id="som:SOMG_00963"/>
<dbReference type="SFLD" id="SFLDS00032">
    <property type="entry name" value="Radical_SAM_3-amino-3-carboxyp"/>
    <property type="match status" value="1"/>
</dbReference>
<proteinExistence type="inferred from homology"/>
<evidence type="ECO:0000256" key="7">
    <source>
        <dbReference type="ARBA" id="ARBA00023014"/>
    </source>
</evidence>
<feature type="compositionally biased region" description="Basic and acidic residues" evidence="11">
    <location>
        <begin position="429"/>
        <end position="445"/>
    </location>
</feature>
<feature type="region of interest" description="Disordered" evidence="11">
    <location>
        <begin position="421"/>
        <end position="445"/>
    </location>
</feature>
<evidence type="ECO:0000256" key="2">
    <source>
        <dbReference type="ARBA" id="ARBA00005156"/>
    </source>
</evidence>
<dbReference type="RefSeq" id="XP_056035908.1">
    <property type="nucleotide sequence ID" value="XM_056179756.1"/>
</dbReference>
<accession>A0AAE9W988</accession>
<evidence type="ECO:0000256" key="8">
    <source>
        <dbReference type="ARBA" id="ARBA00034128"/>
    </source>
</evidence>
<comment type="function">
    <text evidence="10">Required for the first step of diphthamide biosynthesis, a post-translational modification of histidine which occurs in elongation factor 2. DPH1 and DPH2 transfer a 3-amino-3-carboxypropyl (ACP) group from S-adenosyl-L-methionine (SAM) to a histidine residue, the reaction is assisted by a reduction system comprising DPH3 and a NADH-dependent reductase. Facilitates the reduction of the catalytic iron-sulfur cluster found in the DPH1 subunit.</text>
</comment>
<dbReference type="Pfam" id="PF01866">
    <property type="entry name" value="Diphthamide_syn"/>
    <property type="match status" value="1"/>
</dbReference>
<dbReference type="AlphaFoldDB" id="A0AAE9W988"/>
<dbReference type="Proteomes" id="UP001212411">
    <property type="component" value="Chromosome 1"/>
</dbReference>
<comment type="subunit">
    <text evidence="8">Component of the 2-(3-amino-3-carboxypropyl)histidine synthase complex composed of DPH1, DPH2, DPH3 and a NADH-dependent reductase, predominantly CBR1.</text>
</comment>
<dbReference type="GO" id="GO:0046872">
    <property type="term" value="F:metal ion binding"/>
    <property type="evidence" value="ECO:0007669"/>
    <property type="project" value="UniProtKB-KW"/>
</dbReference>
<comment type="subcellular location">
    <subcellularLocation>
        <location evidence="10">Cytoplasm</location>
    </subcellularLocation>
</comment>
<keyword evidence="7 10" id="KW-0411">Iron-sulfur</keyword>
<keyword evidence="13" id="KW-1185">Reference proteome</keyword>
<comment type="cofactor">
    <cofactor evidence="1">
        <name>[4Fe-4S] cluster</name>
        <dbReference type="ChEBI" id="CHEBI:49883"/>
    </cofactor>
</comment>
<sequence length="509" mass="55973">MSFQLSAPVPLSDNSESVLTKTIGESLKVEGDLSHVFEVDKTVDFIRSNGYKSVALQFPDEHLADAGRVASLISKQVDATVQVLADTNYGSCCVDEVAAEHMFADAIVHYGRACLSPTSRLPVLYVFGRLPIDANKIVTNLTEKFPLDSPILIVSDTRWYYCQDLIVQKMKEAGFKTIIASTLVKREEPDLELEACTTIPGRLFRLPENLTLADVSLVFVGPDSPTLTSILMSHYSVVKDFWSFDPIKGTITEESSFGGAKLRRRYALVQKCRDAGVIGIIVGTLGVSNYLNVLDRLRKIILNAGKKPYILAIGKLNPAKLANFQEIECFVLIACGENSLIDSRDFYRPIVTPFELMKALSSDTSWLNECVLSFDRVLSLTEEQESNTEKNDALHEESESPHFSLVTGKLVNSAPMRHVELSLDTDEDNTGKLNEDGSSAVEKRSKRDLTVNGVYSPAAAYLQSRSWTGLSSVPEDAAPSKLYQGQKGIAKGYVGEGDKGDKNDEKCSD</sequence>
<dbReference type="SFLD" id="SFLDF00408">
    <property type="entry name" value="Diphthamide_biosynthesis_famil"/>
    <property type="match status" value="1"/>
</dbReference>
<keyword evidence="6 10" id="KW-0408">Iron</keyword>
<dbReference type="GeneID" id="80874445"/>
<gene>
    <name evidence="12" type="primary">dph2</name>
    <name evidence="12" type="ORF">SOMG_00963</name>
</gene>
<dbReference type="GO" id="GO:0005737">
    <property type="term" value="C:cytoplasm"/>
    <property type="evidence" value="ECO:0007669"/>
    <property type="project" value="UniProtKB-SubCell"/>
</dbReference>
<evidence type="ECO:0000256" key="1">
    <source>
        <dbReference type="ARBA" id="ARBA00001966"/>
    </source>
</evidence>
<dbReference type="InterPro" id="IPR016435">
    <property type="entry name" value="DPH1/DPH2"/>
</dbReference>
<organism evidence="12 13">
    <name type="scientific">Schizosaccharomyces osmophilus</name>
    <dbReference type="NCBI Taxonomy" id="2545709"/>
    <lineage>
        <taxon>Eukaryota</taxon>
        <taxon>Fungi</taxon>
        <taxon>Dikarya</taxon>
        <taxon>Ascomycota</taxon>
        <taxon>Taphrinomycotina</taxon>
        <taxon>Schizosaccharomycetes</taxon>
        <taxon>Schizosaccharomycetales</taxon>
        <taxon>Schizosaccharomycetaceae</taxon>
        <taxon>Schizosaccharomyces</taxon>
    </lineage>
</organism>
<protein>
    <recommendedName>
        <fullName evidence="4 10">2-(3-amino-3-carboxypropyl)histidine synthase subunit 2</fullName>
    </recommendedName>
</protein>
<keyword evidence="10" id="KW-0963">Cytoplasm</keyword>
<dbReference type="PANTHER" id="PTHR10762">
    <property type="entry name" value="DIPHTHAMIDE BIOSYNTHESIS PROTEIN"/>
    <property type="match status" value="1"/>
</dbReference>
<comment type="pathway">
    <text evidence="2 10">Protein modification; peptidyl-diphthamide biosynthesis.</text>
</comment>
<evidence type="ECO:0000256" key="9">
    <source>
        <dbReference type="ARBA" id="ARBA00054092"/>
    </source>
</evidence>
<dbReference type="Gene3D" id="3.40.50.11840">
    <property type="entry name" value="Diphthamide synthesis DPH1/DPH2 domain 1"/>
    <property type="match status" value="1"/>
</dbReference>
<evidence type="ECO:0000256" key="6">
    <source>
        <dbReference type="ARBA" id="ARBA00023004"/>
    </source>
</evidence>
<dbReference type="FunFam" id="3.40.50.11860:FF:000001">
    <property type="entry name" value="2-(3-amino-3-carboxypropyl)histidine synthase subunit 2"/>
    <property type="match status" value="1"/>
</dbReference>
<dbReference type="PANTHER" id="PTHR10762:SF2">
    <property type="entry name" value="2-(3-AMINO-3-CARBOXYPROPYL)HISTIDINE SYNTHASE SUBUNIT 2"/>
    <property type="match status" value="1"/>
</dbReference>
<dbReference type="InterPro" id="IPR042263">
    <property type="entry name" value="DPH1/DPH2_1"/>
</dbReference>
<comment type="similarity">
    <text evidence="3 10">Belongs to the DPH1/DPH2 family. DPH2 subfamily.</text>
</comment>
<reference evidence="12 13" key="1">
    <citation type="journal article" date="2023" name="G3 (Bethesda)">
        <title>A high-quality reference genome for the fission yeast Schizosaccharomyces osmophilus.</title>
        <authorList>
            <person name="Jia G.S."/>
            <person name="Zhang W.C."/>
            <person name="Liang Y."/>
            <person name="Liu X.H."/>
            <person name="Rhind N."/>
            <person name="Pidoux A."/>
            <person name="Brysch-Herzberg M."/>
            <person name="Du L.L."/>
        </authorList>
    </citation>
    <scope>NUCLEOTIDE SEQUENCE [LARGE SCALE GENOMIC DNA]</scope>
    <source>
        <strain evidence="12 13">CBS 15793</strain>
    </source>
</reference>
<dbReference type="GO" id="GO:0090560">
    <property type="term" value="F:2-(3-amino-3-carboxypropyl)histidine synthase activity"/>
    <property type="evidence" value="ECO:0007669"/>
    <property type="project" value="InterPro"/>
</dbReference>
<dbReference type="NCBIfam" id="TIGR00322">
    <property type="entry name" value="diphth2_R"/>
    <property type="match status" value="1"/>
</dbReference>
<evidence type="ECO:0000256" key="10">
    <source>
        <dbReference type="RuleBase" id="RU364133"/>
    </source>
</evidence>
<evidence type="ECO:0000256" key="4">
    <source>
        <dbReference type="ARBA" id="ARBA00021914"/>
    </source>
</evidence>
<dbReference type="GO" id="GO:0017183">
    <property type="term" value="P:protein histidyl modification to diphthamide"/>
    <property type="evidence" value="ECO:0007669"/>
    <property type="project" value="InterPro"/>
</dbReference>
<dbReference type="Gene3D" id="3.40.50.11860">
    <property type="entry name" value="Diphthamide synthesis DPH1/DPH2 domain 3"/>
    <property type="match status" value="1"/>
</dbReference>
<dbReference type="FunFam" id="3.40.50.11840:FF:000002">
    <property type="entry name" value="2-(3-amino-3-carboxypropyl)histidine synthase subunit 2"/>
    <property type="match status" value="1"/>
</dbReference>